<dbReference type="InterPro" id="IPR023164">
    <property type="entry name" value="YqgQ-like_sf"/>
</dbReference>
<protein>
    <submittedName>
        <fullName evidence="1">YqgQ family protein</fullName>
    </submittedName>
</protein>
<dbReference type="InterPro" id="IPR009256">
    <property type="entry name" value="YqgQ-like"/>
</dbReference>
<gene>
    <name evidence="1" type="ORF">H8S33_10355</name>
</gene>
<organism evidence="1 2">
    <name type="scientific">Ornithinibacillus hominis</name>
    <dbReference type="NCBI Taxonomy" id="2763055"/>
    <lineage>
        <taxon>Bacteria</taxon>
        <taxon>Bacillati</taxon>
        <taxon>Bacillota</taxon>
        <taxon>Bacilli</taxon>
        <taxon>Bacillales</taxon>
        <taxon>Bacillaceae</taxon>
        <taxon>Ornithinibacillus</taxon>
    </lineage>
</organism>
<proteinExistence type="predicted"/>
<dbReference type="AlphaFoldDB" id="A0A923L6D8"/>
<sequence>MNTLYDVLQLLKRFGTFIYTGNRLADLELMQTEIKELYSYGLIDVEDYRLSLLIIRQEINKLHSEKGEK</sequence>
<name>A0A923L6D8_9BACI</name>
<evidence type="ECO:0000313" key="1">
    <source>
        <dbReference type="EMBL" id="MBC5637210.1"/>
    </source>
</evidence>
<keyword evidence="2" id="KW-1185">Reference proteome</keyword>
<dbReference type="Proteomes" id="UP000637359">
    <property type="component" value="Unassembled WGS sequence"/>
</dbReference>
<dbReference type="RefSeq" id="WP_186869914.1">
    <property type="nucleotide sequence ID" value="NZ_JACOOL010000006.1"/>
</dbReference>
<reference evidence="1" key="1">
    <citation type="submission" date="2020-08" db="EMBL/GenBank/DDBJ databases">
        <title>Genome public.</title>
        <authorList>
            <person name="Liu C."/>
            <person name="Sun Q."/>
        </authorList>
    </citation>
    <scope>NUCLEOTIDE SEQUENCE</scope>
    <source>
        <strain evidence="1">BX22</strain>
    </source>
</reference>
<dbReference type="EMBL" id="JACOOL010000006">
    <property type="protein sequence ID" value="MBC5637210.1"/>
    <property type="molecule type" value="Genomic_DNA"/>
</dbReference>
<evidence type="ECO:0000313" key="2">
    <source>
        <dbReference type="Proteomes" id="UP000637359"/>
    </source>
</evidence>
<dbReference type="SUPFAM" id="SSF158379">
    <property type="entry name" value="YqgQ-like"/>
    <property type="match status" value="1"/>
</dbReference>
<dbReference type="Gene3D" id="1.10.287.760">
    <property type="entry name" value="YqgQ-like"/>
    <property type="match status" value="1"/>
</dbReference>
<dbReference type="Pfam" id="PF06014">
    <property type="entry name" value="YqgQ-like"/>
    <property type="match status" value="1"/>
</dbReference>
<accession>A0A923L6D8</accession>
<comment type="caution">
    <text evidence="1">The sequence shown here is derived from an EMBL/GenBank/DDBJ whole genome shotgun (WGS) entry which is preliminary data.</text>
</comment>